<evidence type="ECO:0000259" key="11">
    <source>
        <dbReference type="Pfam" id="PF00117"/>
    </source>
</evidence>
<evidence type="ECO:0000256" key="8">
    <source>
        <dbReference type="ARBA" id="ARBA00047838"/>
    </source>
</evidence>
<feature type="active site" evidence="10">
    <location>
        <position position="197"/>
    </location>
</feature>
<dbReference type="SUPFAM" id="SSF52317">
    <property type="entry name" value="Class I glutamine amidotransferase-like"/>
    <property type="match status" value="1"/>
</dbReference>
<keyword evidence="4 10" id="KW-0378">Hydrolase</keyword>
<evidence type="ECO:0000313" key="12">
    <source>
        <dbReference type="EMBL" id="GAA4319176.1"/>
    </source>
</evidence>
<keyword evidence="5 10" id="KW-0315">Glutamine amidotransferase</keyword>
<comment type="subcellular location">
    <subcellularLocation>
        <location evidence="10">Cytoplasm</location>
    </subcellularLocation>
</comment>
<dbReference type="NCBIfam" id="TIGR01855">
    <property type="entry name" value="IMP_synth_hisH"/>
    <property type="match status" value="1"/>
</dbReference>
<comment type="catalytic activity">
    <reaction evidence="9 10">
        <text>L-glutamine + H2O = L-glutamate + NH4(+)</text>
        <dbReference type="Rhea" id="RHEA:15889"/>
        <dbReference type="ChEBI" id="CHEBI:15377"/>
        <dbReference type="ChEBI" id="CHEBI:28938"/>
        <dbReference type="ChEBI" id="CHEBI:29985"/>
        <dbReference type="ChEBI" id="CHEBI:58359"/>
        <dbReference type="EC" id="3.5.1.2"/>
    </reaction>
</comment>
<keyword evidence="7 10" id="KW-0456">Lyase</keyword>
<accession>A0ABP8G819</accession>
<dbReference type="InterPro" id="IPR029062">
    <property type="entry name" value="Class_I_gatase-like"/>
</dbReference>
<protein>
    <recommendedName>
        <fullName evidence="10">Imidazole glycerol phosphate synthase subunit HisH</fullName>
        <ecNumber evidence="10">4.3.2.10</ecNumber>
    </recommendedName>
    <alternativeName>
        <fullName evidence="10">IGP synthase glutaminase subunit</fullName>
        <ecNumber evidence="10">3.5.1.2</ecNumber>
    </alternativeName>
    <alternativeName>
        <fullName evidence="10">IGP synthase subunit HisH</fullName>
    </alternativeName>
    <alternativeName>
        <fullName evidence="10">ImGP synthase subunit HisH</fullName>
        <shortName evidence="10">IGPS subunit HisH</shortName>
    </alternativeName>
</protein>
<keyword evidence="6 10" id="KW-0368">Histidine biosynthesis</keyword>
<dbReference type="InterPro" id="IPR010139">
    <property type="entry name" value="Imidazole-glycPsynth_HisH"/>
</dbReference>
<evidence type="ECO:0000313" key="13">
    <source>
        <dbReference type="Proteomes" id="UP001500582"/>
    </source>
</evidence>
<dbReference type="Gene3D" id="3.40.50.880">
    <property type="match status" value="1"/>
</dbReference>
<reference evidence="13" key="1">
    <citation type="journal article" date="2019" name="Int. J. Syst. Evol. Microbiol.">
        <title>The Global Catalogue of Microorganisms (GCM) 10K type strain sequencing project: providing services to taxonomists for standard genome sequencing and annotation.</title>
        <authorList>
            <consortium name="The Broad Institute Genomics Platform"/>
            <consortium name="The Broad Institute Genome Sequencing Center for Infectious Disease"/>
            <person name="Wu L."/>
            <person name="Ma J."/>
        </authorList>
    </citation>
    <scope>NUCLEOTIDE SEQUENCE [LARGE SCALE GENOMIC DNA]</scope>
    <source>
        <strain evidence="13">JCM 17705</strain>
    </source>
</reference>
<evidence type="ECO:0000256" key="5">
    <source>
        <dbReference type="ARBA" id="ARBA00022962"/>
    </source>
</evidence>
<feature type="active site" description="Nucleophile" evidence="10">
    <location>
        <position position="95"/>
    </location>
</feature>
<comment type="catalytic activity">
    <reaction evidence="8 10">
        <text>5-[(5-phospho-1-deoxy-D-ribulos-1-ylimino)methylamino]-1-(5-phospho-beta-D-ribosyl)imidazole-4-carboxamide + L-glutamine = D-erythro-1-(imidazol-4-yl)glycerol 3-phosphate + 5-amino-1-(5-phospho-beta-D-ribosyl)imidazole-4-carboxamide + L-glutamate + H(+)</text>
        <dbReference type="Rhea" id="RHEA:24793"/>
        <dbReference type="ChEBI" id="CHEBI:15378"/>
        <dbReference type="ChEBI" id="CHEBI:29985"/>
        <dbReference type="ChEBI" id="CHEBI:58278"/>
        <dbReference type="ChEBI" id="CHEBI:58359"/>
        <dbReference type="ChEBI" id="CHEBI:58475"/>
        <dbReference type="ChEBI" id="CHEBI:58525"/>
        <dbReference type="EC" id="4.3.2.10"/>
    </reaction>
</comment>
<keyword evidence="10" id="KW-0963">Cytoplasm</keyword>
<dbReference type="HAMAP" id="MF_00278">
    <property type="entry name" value="HisH"/>
    <property type="match status" value="1"/>
</dbReference>
<dbReference type="Pfam" id="PF00117">
    <property type="entry name" value="GATase"/>
    <property type="match status" value="1"/>
</dbReference>
<feature type="domain" description="Glutamine amidotransferase" evidence="11">
    <location>
        <begin position="27"/>
        <end position="212"/>
    </location>
</feature>
<comment type="pathway">
    <text evidence="1 10">Amino-acid biosynthesis; L-histidine biosynthesis; L-histidine from 5-phospho-alpha-D-ribose 1-diphosphate: step 5/9.</text>
</comment>
<sequence length="215" mass="23910">MTTTNDNIPQSQTPPSGGRGVGIVRYGAGNIFSLTAALERLGIEYGMINTEADFEQFDRYIIPGVGHAGAAMHKLESTGLVPKIKSLTKPVLGICVGMQLLTSYSEEGDANLLNIVPVRTLRFKDSAEYKVPHTGWNRVFPEKDNKLFENIPTGSHFYFVHSYFIEYADAYTLSSTTYNNKFSASIWLDNFYGVQFHPEKSGVYGETLLTNFSKI</sequence>
<evidence type="ECO:0000256" key="3">
    <source>
        <dbReference type="ARBA" id="ARBA00022605"/>
    </source>
</evidence>
<organism evidence="12 13">
    <name type="scientific">Mucilaginibacter gynuensis</name>
    <dbReference type="NCBI Taxonomy" id="1302236"/>
    <lineage>
        <taxon>Bacteria</taxon>
        <taxon>Pseudomonadati</taxon>
        <taxon>Bacteroidota</taxon>
        <taxon>Sphingobacteriia</taxon>
        <taxon>Sphingobacteriales</taxon>
        <taxon>Sphingobacteriaceae</taxon>
        <taxon>Mucilaginibacter</taxon>
    </lineage>
</organism>
<evidence type="ECO:0000256" key="6">
    <source>
        <dbReference type="ARBA" id="ARBA00023102"/>
    </source>
</evidence>
<dbReference type="RefSeq" id="WP_345210677.1">
    <property type="nucleotide sequence ID" value="NZ_BAABFT010000003.1"/>
</dbReference>
<comment type="caution">
    <text evidence="12">The sequence shown here is derived from an EMBL/GenBank/DDBJ whole genome shotgun (WGS) entry which is preliminary data.</text>
</comment>
<name>A0ABP8G819_9SPHI</name>
<dbReference type="EMBL" id="BAABFT010000003">
    <property type="protein sequence ID" value="GAA4319176.1"/>
    <property type="molecule type" value="Genomic_DNA"/>
</dbReference>
<dbReference type="PANTHER" id="PTHR42701:SF1">
    <property type="entry name" value="IMIDAZOLE GLYCEROL PHOSPHATE SYNTHASE SUBUNIT HISH"/>
    <property type="match status" value="1"/>
</dbReference>
<feature type="active site" evidence="10">
    <location>
        <position position="199"/>
    </location>
</feature>
<dbReference type="EC" id="4.3.2.10" evidence="10"/>
<evidence type="ECO:0000256" key="9">
    <source>
        <dbReference type="ARBA" id="ARBA00049534"/>
    </source>
</evidence>
<dbReference type="PROSITE" id="PS51273">
    <property type="entry name" value="GATASE_TYPE_1"/>
    <property type="match status" value="1"/>
</dbReference>
<dbReference type="Proteomes" id="UP001500582">
    <property type="component" value="Unassembled WGS sequence"/>
</dbReference>
<dbReference type="PIRSF" id="PIRSF000495">
    <property type="entry name" value="Amidotransf_hisH"/>
    <property type="match status" value="1"/>
</dbReference>
<evidence type="ECO:0000256" key="10">
    <source>
        <dbReference type="HAMAP-Rule" id="MF_00278"/>
    </source>
</evidence>
<dbReference type="EC" id="3.5.1.2" evidence="10"/>
<proteinExistence type="inferred from homology"/>
<evidence type="ECO:0000256" key="2">
    <source>
        <dbReference type="ARBA" id="ARBA00011152"/>
    </source>
</evidence>
<keyword evidence="3 10" id="KW-0028">Amino-acid biosynthesis</keyword>
<evidence type="ECO:0000256" key="4">
    <source>
        <dbReference type="ARBA" id="ARBA00022801"/>
    </source>
</evidence>
<evidence type="ECO:0000256" key="1">
    <source>
        <dbReference type="ARBA" id="ARBA00005091"/>
    </source>
</evidence>
<evidence type="ECO:0000256" key="7">
    <source>
        <dbReference type="ARBA" id="ARBA00023239"/>
    </source>
</evidence>
<dbReference type="CDD" id="cd01748">
    <property type="entry name" value="GATase1_IGP_Synthase"/>
    <property type="match status" value="1"/>
</dbReference>
<dbReference type="InterPro" id="IPR017926">
    <property type="entry name" value="GATASE"/>
</dbReference>
<comment type="subunit">
    <text evidence="2 10">Heterodimer of HisH and HisF.</text>
</comment>
<keyword evidence="13" id="KW-1185">Reference proteome</keyword>
<comment type="function">
    <text evidence="10">IGPS catalyzes the conversion of PRFAR and glutamine to IGP, AICAR and glutamate. The HisH subunit catalyzes the hydrolysis of glutamine to glutamate and ammonia as part of the synthesis of IGP and AICAR. The resulting ammonia molecule is channeled to the active site of HisF.</text>
</comment>
<gene>
    <name evidence="10 12" type="primary">hisH</name>
    <name evidence="12" type="ORF">GCM10023149_17740</name>
</gene>
<dbReference type="PANTHER" id="PTHR42701">
    <property type="entry name" value="IMIDAZOLE GLYCEROL PHOSPHATE SYNTHASE SUBUNIT HISH"/>
    <property type="match status" value="1"/>
</dbReference>